<dbReference type="InterPro" id="IPR053137">
    <property type="entry name" value="NLR-like"/>
</dbReference>
<dbReference type="SUPFAM" id="SSF50998">
    <property type="entry name" value="Quinoprotein alcohol dehydrogenase-like"/>
    <property type="match status" value="1"/>
</dbReference>
<dbReference type="GO" id="GO:0003824">
    <property type="term" value="F:catalytic activity"/>
    <property type="evidence" value="ECO:0007669"/>
    <property type="project" value="InterPro"/>
</dbReference>
<feature type="repeat" description="WD" evidence="3">
    <location>
        <begin position="651"/>
        <end position="692"/>
    </location>
</feature>
<feature type="repeat" description="WD" evidence="3">
    <location>
        <begin position="484"/>
        <end position="525"/>
    </location>
</feature>
<keyword evidence="2" id="KW-0677">Repeat</keyword>
<dbReference type="InterPro" id="IPR000845">
    <property type="entry name" value="Nucleoside_phosphorylase_d"/>
</dbReference>
<dbReference type="PROSITE" id="PS50294">
    <property type="entry name" value="WD_REPEATS_REGION"/>
    <property type="match status" value="5"/>
</dbReference>
<dbReference type="CDD" id="cd00200">
    <property type="entry name" value="WD40"/>
    <property type="match status" value="1"/>
</dbReference>
<dbReference type="InterPro" id="IPR020472">
    <property type="entry name" value="WD40_PAC1"/>
</dbReference>
<feature type="repeat" description="WD" evidence="3">
    <location>
        <begin position="526"/>
        <end position="557"/>
    </location>
</feature>
<evidence type="ECO:0000256" key="1">
    <source>
        <dbReference type="ARBA" id="ARBA00022574"/>
    </source>
</evidence>
<feature type="repeat" description="WD" evidence="3">
    <location>
        <begin position="693"/>
        <end position="734"/>
    </location>
</feature>
<dbReference type="PANTHER" id="PTHR46082">
    <property type="entry name" value="ATP/GTP-BINDING PROTEIN-RELATED"/>
    <property type="match status" value="1"/>
</dbReference>
<dbReference type="SUPFAM" id="SSF53167">
    <property type="entry name" value="Purine and uridine phosphorylases"/>
    <property type="match status" value="1"/>
</dbReference>
<dbReference type="PRINTS" id="PR00320">
    <property type="entry name" value="GPROTEINBRPT"/>
</dbReference>
<dbReference type="Pfam" id="PF01048">
    <property type="entry name" value="PNP_UDP_1"/>
    <property type="match status" value="1"/>
</dbReference>
<protein>
    <recommendedName>
        <fullName evidence="4">Nucleoside phosphorylase domain-containing protein</fullName>
    </recommendedName>
</protein>
<dbReference type="Gene3D" id="3.40.50.1580">
    <property type="entry name" value="Nucleoside phosphorylase domain"/>
    <property type="match status" value="1"/>
</dbReference>
<dbReference type="InterPro" id="IPR015943">
    <property type="entry name" value="WD40/YVTN_repeat-like_dom_sf"/>
</dbReference>
<dbReference type="PROSITE" id="PS50082">
    <property type="entry name" value="WD_REPEATS_2"/>
    <property type="match status" value="5"/>
</dbReference>
<evidence type="ECO:0000313" key="6">
    <source>
        <dbReference type="Proteomes" id="UP000249526"/>
    </source>
</evidence>
<organism evidence="5 6">
    <name type="scientific">Aspergillus piperis CBS 112811</name>
    <dbReference type="NCBI Taxonomy" id="1448313"/>
    <lineage>
        <taxon>Eukaryota</taxon>
        <taxon>Fungi</taxon>
        <taxon>Dikarya</taxon>
        <taxon>Ascomycota</taxon>
        <taxon>Pezizomycotina</taxon>
        <taxon>Eurotiomycetes</taxon>
        <taxon>Eurotiomycetidae</taxon>
        <taxon>Eurotiales</taxon>
        <taxon>Aspergillaceae</taxon>
        <taxon>Aspergillus</taxon>
        <taxon>Aspergillus subgen. Circumdati</taxon>
    </lineage>
</organism>
<evidence type="ECO:0000256" key="3">
    <source>
        <dbReference type="PROSITE-ProRule" id="PRU00221"/>
    </source>
</evidence>
<keyword evidence="6" id="KW-1185">Reference proteome</keyword>
<reference evidence="5 6" key="1">
    <citation type="submission" date="2018-02" db="EMBL/GenBank/DDBJ databases">
        <title>The genomes of Aspergillus section Nigri reveals drivers in fungal speciation.</title>
        <authorList>
            <consortium name="DOE Joint Genome Institute"/>
            <person name="Vesth T.C."/>
            <person name="Nybo J."/>
            <person name="Theobald S."/>
            <person name="Brandl J."/>
            <person name="Frisvad J.C."/>
            <person name="Nielsen K.F."/>
            <person name="Lyhne E.K."/>
            <person name="Kogle M.E."/>
            <person name="Kuo A."/>
            <person name="Riley R."/>
            <person name="Clum A."/>
            <person name="Nolan M."/>
            <person name="Lipzen A."/>
            <person name="Salamov A."/>
            <person name="Henrissat B."/>
            <person name="Wiebenga A."/>
            <person name="De vries R.P."/>
            <person name="Grigoriev I.V."/>
            <person name="Mortensen U.H."/>
            <person name="Andersen M.R."/>
            <person name="Baker S.E."/>
        </authorList>
    </citation>
    <scope>NUCLEOTIDE SEQUENCE [LARGE SCALE GENOMIC DNA]</scope>
    <source>
        <strain evidence="5 6">CBS 112811</strain>
    </source>
</reference>
<dbReference type="InterPro" id="IPR019775">
    <property type="entry name" value="WD40_repeat_CS"/>
</dbReference>
<accession>A0A8G1VHE0</accession>
<dbReference type="GeneID" id="37161741"/>
<dbReference type="InterPro" id="IPR001680">
    <property type="entry name" value="WD40_rpt"/>
</dbReference>
<feature type="repeat" description="WD" evidence="3">
    <location>
        <begin position="442"/>
        <end position="483"/>
    </location>
</feature>
<gene>
    <name evidence="5" type="ORF">BO85DRAFT_431578</name>
</gene>
<dbReference type="RefSeq" id="XP_025510442.1">
    <property type="nucleotide sequence ID" value="XM_025658339.1"/>
</dbReference>
<proteinExistence type="predicted"/>
<name>A0A8G1VHE0_9EURO</name>
<dbReference type="Pfam" id="PF00400">
    <property type="entry name" value="WD40"/>
    <property type="match status" value="6"/>
</dbReference>
<sequence length="771" mass="83698">MATLSRHDYTVGWICALPLEVAAARAMMDKLHPGLEIPMADHNSYILGNIGKHNVVIACLPSGGYGIAPAATVAVQLRTTFPFIRFGLMVGIGGGVPRSNLDIRLGDIVVSLPEGSCGGVIQYDLGKAISDGHFRRTGMLNRPPEILLTAVSILRSFEFSGCSQVPEFISHVQAKNASFARPEQEDLLFRADYTHRDGNTCKECDPAQTIRRTPRIKNDPVVHYGRIASANQVVKDSRRRDQLAEEFGVCCVEMEAAGIMNNIPSLVIRGISDYADSHKNKKWQPYAATAAAAYAKELILTVSTNPSNHLPTTQEQNTMSSSPTLNTTAANILDVLTQVPEMAEVKNFSQQIPAEHGDALRSNLTENQDCLENDPAPEKTTHILSAIEEFVSLDVLRLSSGTATLHITEKCGKTPIQSPKDKIRRREPVRNNNIKQFSHTTLKGHSGLVACVSFSPNGKSIGSGSLDNQVRLWDANRGITTFVLNGHSDRVNTIVFSPDGRLLASGSRDKTVRLWDTTKGTMQVELNGHSGPVSTIRFSPDGSLVASESLNGDYKLWYSATGNIHRISNDTYRRLTAVEFSPDSRMVAFGIHDAGLKLLNIATGTFQTLRGTSAEKVNNMTFSPDGSILACVIEKDITLWDTTTCMMCSTLSGHRERINIMAFSPDGAVVASGSSDRTVRLWQTGTGTMMKILDGHSKPVNAVAFSPNGTMTASGSDDKTVRLWDVSTGAAQTLKGYWGKNCNSLTFSPDGRLVAYPSGDRIKICVTGIQN</sequence>
<evidence type="ECO:0000259" key="4">
    <source>
        <dbReference type="Pfam" id="PF01048"/>
    </source>
</evidence>
<keyword evidence="1 3" id="KW-0853">WD repeat</keyword>
<dbReference type="PROSITE" id="PS00678">
    <property type="entry name" value="WD_REPEATS_1"/>
    <property type="match status" value="1"/>
</dbReference>
<dbReference type="Gene3D" id="2.130.10.10">
    <property type="entry name" value="YVTN repeat-like/Quinoprotein amine dehydrogenase"/>
    <property type="match status" value="2"/>
</dbReference>
<dbReference type="InterPro" id="IPR011047">
    <property type="entry name" value="Quinoprotein_ADH-like_sf"/>
</dbReference>
<dbReference type="Proteomes" id="UP000249526">
    <property type="component" value="Unassembled WGS sequence"/>
</dbReference>
<dbReference type="InterPro" id="IPR035994">
    <property type="entry name" value="Nucleoside_phosphorylase_sf"/>
</dbReference>
<dbReference type="EMBL" id="KZ825084">
    <property type="protein sequence ID" value="RAH52520.1"/>
    <property type="molecule type" value="Genomic_DNA"/>
</dbReference>
<dbReference type="AlphaFoldDB" id="A0A8G1VHE0"/>
<evidence type="ECO:0000256" key="2">
    <source>
        <dbReference type="ARBA" id="ARBA00022737"/>
    </source>
</evidence>
<feature type="domain" description="Nucleoside phosphorylase" evidence="4">
    <location>
        <begin position="217"/>
        <end position="299"/>
    </location>
</feature>
<dbReference type="GO" id="GO:0009116">
    <property type="term" value="P:nucleoside metabolic process"/>
    <property type="evidence" value="ECO:0007669"/>
    <property type="project" value="InterPro"/>
</dbReference>
<evidence type="ECO:0000313" key="5">
    <source>
        <dbReference type="EMBL" id="RAH52520.1"/>
    </source>
</evidence>
<dbReference type="CDD" id="cd09008">
    <property type="entry name" value="MTAN"/>
    <property type="match status" value="1"/>
</dbReference>
<dbReference type="SMART" id="SM00320">
    <property type="entry name" value="WD40"/>
    <property type="match status" value="7"/>
</dbReference>
<dbReference type="PANTHER" id="PTHR46082:SF11">
    <property type="entry name" value="AAA+ ATPASE DOMAIN-CONTAINING PROTEIN-RELATED"/>
    <property type="match status" value="1"/>
</dbReference>